<evidence type="ECO:0000256" key="1">
    <source>
        <dbReference type="ARBA" id="ARBA00022723"/>
    </source>
</evidence>
<gene>
    <name evidence="6" type="ORF">F3Y22_tig00110637pilonHSYRG00077</name>
</gene>
<keyword evidence="3" id="KW-0862">Zinc</keyword>
<evidence type="ECO:0000259" key="5">
    <source>
        <dbReference type="PROSITE" id="PS50081"/>
    </source>
</evidence>
<evidence type="ECO:0000313" key="7">
    <source>
        <dbReference type="Proteomes" id="UP000436088"/>
    </source>
</evidence>
<feature type="coiled-coil region" evidence="4">
    <location>
        <begin position="480"/>
        <end position="521"/>
    </location>
</feature>
<proteinExistence type="predicted"/>
<dbReference type="InterPro" id="IPR002219">
    <property type="entry name" value="PKC_DAG/PE"/>
</dbReference>
<evidence type="ECO:0000313" key="6">
    <source>
        <dbReference type="EMBL" id="KAE8696846.1"/>
    </source>
</evidence>
<evidence type="ECO:0000256" key="4">
    <source>
        <dbReference type="SAM" id="Coils"/>
    </source>
</evidence>
<dbReference type="Gene3D" id="3.30.60.20">
    <property type="match status" value="1"/>
</dbReference>
<sequence>MVIYCKKRLTTNTGAIFAFIVCFMEIQHAIHEHPLSLQEGLWGYCSACWRSLSGSGFGCRQCRKFFHKSCLDELKLDEHGFKHFAHPHPLKPVDLEQQKDDEVVCSICEEIRSSSSTYGCMECKFFVHKTCLTSIPPRLTNHLIHPCTLARTSIFYYFSCDKCHSNWPNETFFCKPCGFYLHVKCAMDSVAESEEAKEIRHVSHPHPLSLIQNHQQYGKEPSCAACAETCLPPTPTLRCIESSCTRFFLHKSCAVNFPHQPRLSYHPCHPKHQLTITSLPYNGPTCGACCWRIDSSLFAYTCRDVHCGFGLHLDCAKLFPTFESDGHRHPLTLFDITPGFTCHLCGVNCTTFVLRCVPCNFNIHLQCLPSKPKTVTHKSHLHPLIHTNSPFEYELNSEEDAYNSDDEFYCDVCEEKRFKRDPVYYCADCKFIAELKCVIDEVLPLIPRREPIQQVDPRDYDRLHVAVPPTGNANDGAWEISKALYKIEELKHKKREQEKSLELTVRDLQETENRFKELVARAHR</sequence>
<dbReference type="PANTHER" id="PTHR46288:SF70">
    <property type="entry name" value="CYSTEINE_HISTIDINE-RICH C1 DOMAIN FAMILY PROTEIN"/>
    <property type="match status" value="1"/>
</dbReference>
<keyword evidence="2" id="KW-0677">Repeat</keyword>
<dbReference type="AlphaFoldDB" id="A0A6A2ZZ67"/>
<organism evidence="6 7">
    <name type="scientific">Hibiscus syriacus</name>
    <name type="common">Rose of Sharon</name>
    <dbReference type="NCBI Taxonomy" id="106335"/>
    <lineage>
        <taxon>Eukaryota</taxon>
        <taxon>Viridiplantae</taxon>
        <taxon>Streptophyta</taxon>
        <taxon>Embryophyta</taxon>
        <taxon>Tracheophyta</taxon>
        <taxon>Spermatophyta</taxon>
        <taxon>Magnoliopsida</taxon>
        <taxon>eudicotyledons</taxon>
        <taxon>Gunneridae</taxon>
        <taxon>Pentapetalae</taxon>
        <taxon>rosids</taxon>
        <taxon>malvids</taxon>
        <taxon>Malvales</taxon>
        <taxon>Malvaceae</taxon>
        <taxon>Malvoideae</taxon>
        <taxon>Hibiscus</taxon>
    </lineage>
</organism>
<feature type="domain" description="Phorbol-ester/DAG-type" evidence="5">
    <location>
        <begin position="87"/>
        <end position="139"/>
    </location>
</feature>
<accession>A0A6A2ZZ67</accession>
<comment type="caution">
    <text evidence="6">The sequence shown here is derived from an EMBL/GenBank/DDBJ whole genome shotgun (WGS) entry which is preliminary data.</text>
</comment>
<dbReference type="GO" id="GO:0046872">
    <property type="term" value="F:metal ion binding"/>
    <property type="evidence" value="ECO:0007669"/>
    <property type="project" value="UniProtKB-KW"/>
</dbReference>
<reference evidence="6" key="1">
    <citation type="submission" date="2019-09" db="EMBL/GenBank/DDBJ databases">
        <title>Draft genome information of white flower Hibiscus syriacus.</title>
        <authorList>
            <person name="Kim Y.-M."/>
        </authorList>
    </citation>
    <scope>NUCLEOTIDE SEQUENCE [LARGE SCALE GENOMIC DNA]</scope>
    <source>
        <strain evidence="6">YM2019G1</strain>
    </source>
</reference>
<keyword evidence="4" id="KW-0175">Coiled coil</keyword>
<evidence type="ECO:0000256" key="2">
    <source>
        <dbReference type="ARBA" id="ARBA00022737"/>
    </source>
</evidence>
<dbReference type="SUPFAM" id="SSF57889">
    <property type="entry name" value="Cysteine-rich domain"/>
    <property type="match status" value="5"/>
</dbReference>
<dbReference type="InterPro" id="IPR046349">
    <property type="entry name" value="C1-like_sf"/>
</dbReference>
<keyword evidence="7" id="KW-1185">Reference proteome</keyword>
<dbReference type="Pfam" id="PF03107">
    <property type="entry name" value="C1_2"/>
    <property type="match status" value="4"/>
</dbReference>
<dbReference type="EMBL" id="VEPZ02001057">
    <property type="protein sequence ID" value="KAE8696846.1"/>
    <property type="molecule type" value="Genomic_DNA"/>
</dbReference>
<keyword evidence="1" id="KW-0479">Metal-binding</keyword>
<dbReference type="PANTHER" id="PTHR46288">
    <property type="entry name" value="PHORBOL-ESTER/DAG-TYPE DOMAIN-CONTAINING PROTEIN"/>
    <property type="match status" value="1"/>
</dbReference>
<evidence type="ECO:0000256" key="3">
    <source>
        <dbReference type="ARBA" id="ARBA00022833"/>
    </source>
</evidence>
<protein>
    <recommendedName>
        <fullName evidence="5">Phorbol-ester/DAG-type domain-containing protein</fullName>
    </recommendedName>
</protein>
<dbReference type="Proteomes" id="UP000436088">
    <property type="component" value="Unassembled WGS sequence"/>
</dbReference>
<dbReference type="InterPro" id="IPR004146">
    <property type="entry name" value="DC1"/>
</dbReference>
<name>A0A6A2ZZ67_HIBSY</name>
<dbReference type="PROSITE" id="PS50081">
    <property type="entry name" value="ZF_DAG_PE_2"/>
    <property type="match status" value="1"/>
</dbReference>